<dbReference type="EMBL" id="AMZH03010253">
    <property type="protein sequence ID" value="RRT55090.1"/>
    <property type="molecule type" value="Genomic_DNA"/>
</dbReference>
<reference evidence="2 3" key="1">
    <citation type="journal article" date="2014" name="Agronomy (Basel)">
        <title>A Draft Genome Sequence for Ensete ventricosum, the Drought-Tolerant Tree Against Hunger.</title>
        <authorList>
            <person name="Harrison J."/>
            <person name="Moore K.A."/>
            <person name="Paszkiewicz K."/>
            <person name="Jones T."/>
            <person name="Grant M."/>
            <person name="Ambacheew D."/>
            <person name="Muzemil S."/>
            <person name="Studholme D.J."/>
        </authorList>
    </citation>
    <scope>NUCLEOTIDE SEQUENCE [LARGE SCALE GENOMIC DNA]</scope>
</reference>
<gene>
    <name evidence="2" type="ORF">B296_00029075</name>
</gene>
<comment type="caution">
    <text evidence="2">The sequence shown here is derived from an EMBL/GenBank/DDBJ whole genome shotgun (WGS) entry which is preliminary data.</text>
</comment>
<keyword evidence="1" id="KW-1133">Transmembrane helix</keyword>
<dbReference type="PANTHER" id="PTHR34565">
    <property type="entry name" value="TRANSMEMBRANE PROTEIN"/>
    <property type="match status" value="1"/>
</dbReference>
<evidence type="ECO:0000313" key="3">
    <source>
        <dbReference type="Proteomes" id="UP000287651"/>
    </source>
</evidence>
<evidence type="ECO:0000256" key="1">
    <source>
        <dbReference type="SAM" id="Phobius"/>
    </source>
</evidence>
<dbReference type="InterPro" id="IPR052867">
    <property type="entry name" value="ATP_Synthase_Subunit_6"/>
</dbReference>
<evidence type="ECO:0000313" key="2">
    <source>
        <dbReference type="EMBL" id="RRT55090.1"/>
    </source>
</evidence>
<dbReference type="Proteomes" id="UP000287651">
    <property type="component" value="Unassembled WGS sequence"/>
</dbReference>
<feature type="transmembrane region" description="Helical" evidence="1">
    <location>
        <begin position="49"/>
        <end position="72"/>
    </location>
</feature>
<protein>
    <submittedName>
        <fullName evidence="2">Uncharacterized protein</fullName>
    </submittedName>
</protein>
<name>A0A426YTM9_ENSVE</name>
<accession>A0A426YTM9</accession>
<organism evidence="2 3">
    <name type="scientific">Ensete ventricosum</name>
    <name type="common">Abyssinian banana</name>
    <name type="synonym">Musa ensete</name>
    <dbReference type="NCBI Taxonomy" id="4639"/>
    <lineage>
        <taxon>Eukaryota</taxon>
        <taxon>Viridiplantae</taxon>
        <taxon>Streptophyta</taxon>
        <taxon>Embryophyta</taxon>
        <taxon>Tracheophyta</taxon>
        <taxon>Spermatophyta</taxon>
        <taxon>Magnoliopsida</taxon>
        <taxon>Liliopsida</taxon>
        <taxon>Zingiberales</taxon>
        <taxon>Musaceae</taxon>
        <taxon>Ensete</taxon>
    </lineage>
</organism>
<proteinExistence type="predicted"/>
<sequence length="86" mass="9806">MRNLGTGWIIRTRTPCHWVGSDECYRSSFDRVGSSIHWPVFFKRGWSSYWPFLVGFAMTGTLIVKLTAGLTWSSLALSSLFHSSLF</sequence>
<keyword evidence="1" id="KW-0472">Membrane</keyword>
<dbReference type="PANTHER" id="PTHR34565:SF1">
    <property type="entry name" value="TRANSMEMBRANE PROTEIN"/>
    <property type="match status" value="1"/>
</dbReference>
<keyword evidence="1" id="KW-0812">Transmembrane</keyword>
<dbReference type="AlphaFoldDB" id="A0A426YTM9"/>